<dbReference type="Gene3D" id="3.40.50.12780">
    <property type="entry name" value="N-terminal domain of ligase-like"/>
    <property type="match status" value="1"/>
</dbReference>
<evidence type="ECO:0000313" key="1">
    <source>
        <dbReference type="EMBL" id="TCK20526.1"/>
    </source>
</evidence>
<dbReference type="InterPro" id="IPR042099">
    <property type="entry name" value="ANL_N_sf"/>
</dbReference>
<sequence>MSLTDALLGPAPDAGPLITHYDDATGERIELSGVTTANWAAKAANLLRDECDVEPGTPVAVLLPAHWQTAAVLLAVWSCGGELVSDPSTAQWVLADADHLDAALAAEPGGGVVALSLDAFGKGLSGLPAGVIDFATEVRVHGDEFVPWEPVPGDAPAWDGASVDDVLAAARAAASDLGLSSGDRVLSTRSWSDSTGIREGLLAVLAAGASLVQVVNPDEAALDRRSETERCTRRL</sequence>
<dbReference type="NCBIfam" id="TIGR03089">
    <property type="entry name" value="TIGR03089 family protein"/>
    <property type="match status" value="1"/>
</dbReference>
<dbReference type="EMBL" id="SMFZ01000002">
    <property type="protein sequence ID" value="TCK20526.1"/>
    <property type="molecule type" value="Genomic_DNA"/>
</dbReference>
<dbReference type="AlphaFoldDB" id="A0A4V2PHF4"/>
<dbReference type="InterPro" id="IPR017523">
    <property type="entry name" value="Rv3268"/>
</dbReference>
<accession>A0A4V2PHF4</accession>
<reference evidence="1 2" key="1">
    <citation type="submission" date="2019-03" db="EMBL/GenBank/DDBJ databases">
        <title>Sequencing the genomes of 1000 actinobacteria strains.</title>
        <authorList>
            <person name="Klenk H.-P."/>
        </authorList>
    </citation>
    <scope>NUCLEOTIDE SEQUENCE [LARGE SCALE GENOMIC DNA]</scope>
    <source>
        <strain evidence="1 2">DSM 44969</strain>
    </source>
</reference>
<dbReference type="OrthoDB" id="3396763at2"/>
<organism evidence="1 2">
    <name type="scientific">Pseudonocardia endophytica</name>
    <dbReference type="NCBI Taxonomy" id="401976"/>
    <lineage>
        <taxon>Bacteria</taxon>
        <taxon>Bacillati</taxon>
        <taxon>Actinomycetota</taxon>
        <taxon>Actinomycetes</taxon>
        <taxon>Pseudonocardiales</taxon>
        <taxon>Pseudonocardiaceae</taxon>
        <taxon>Pseudonocardia</taxon>
    </lineage>
</organism>
<dbReference type="SUPFAM" id="SSF56801">
    <property type="entry name" value="Acetyl-CoA synthetase-like"/>
    <property type="match status" value="1"/>
</dbReference>
<comment type="caution">
    <text evidence="1">The sequence shown here is derived from an EMBL/GenBank/DDBJ whole genome shotgun (WGS) entry which is preliminary data.</text>
</comment>
<protein>
    <submittedName>
        <fullName evidence="1">Uncharacterized protein (TIGR03089 family)</fullName>
    </submittedName>
</protein>
<gene>
    <name evidence="1" type="ORF">EV378_4485</name>
</gene>
<dbReference type="Proteomes" id="UP000295560">
    <property type="component" value="Unassembled WGS sequence"/>
</dbReference>
<evidence type="ECO:0000313" key="2">
    <source>
        <dbReference type="Proteomes" id="UP000295560"/>
    </source>
</evidence>
<dbReference type="RefSeq" id="WP_132429320.1">
    <property type="nucleotide sequence ID" value="NZ_SMFZ01000002.1"/>
</dbReference>
<name>A0A4V2PHF4_PSEEN</name>
<proteinExistence type="predicted"/>
<keyword evidence="2" id="KW-1185">Reference proteome</keyword>